<dbReference type="InterPro" id="IPR014001">
    <property type="entry name" value="Helicase_ATP-bd"/>
</dbReference>
<dbReference type="GO" id="GO:0003676">
    <property type="term" value="F:nucleic acid binding"/>
    <property type="evidence" value="ECO:0007669"/>
    <property type="project" value="InterPro"/>
</dbReference>
<keyword evidence="3" id="KW-1185">Reference proteome</keyword>
<dbReference type="Pfam" id="PF00270">
    <property type="entry name" value="DEAD"/>
    <property type="match status" value="1"/>
</dbReference>
<evidence type="ECO:0000313" key="2">
    <source>
        <dbReference type="EMBL" id="KAK2182934.1"/>
    </source>
</evidence>
<protein>
    <recommendedName>
        <fullName evidence="1">Helicase ATP-binding domain-containing protein</fullName>
    </recommendedName>
</protein>
<dbReference type="GO" id="GO:0016787">
    <property type="term" value="F:hydrolase activity"/>
    <property type="evidence" value="ECO:0007669"/>
    <property type="project" value="UniProtKB-KW"/>
</dbReference>
<organism evidence="2 3">
    <name type="scientific">Ridgeia piscesae</name>
    <name type="common">Tubeworm</name>
    <dbReference type="NCBI Taxonomy" id="27915"/>
    <lineage>
        <taxon>Eukaryota</taxon>
        <taxon>Metazoa</taxon>
        <taxon>Spiralia</taxon>
        <taxon>Lophotrochozoa</taxon>
        <taxon>Annelida</taxon>
        <taxon>Polychaeta</taxon>
        <taxon>Sedentaria</taxon>
        <taxon>Canalipalpata</taxon>
        <taxon>Sabellida</taxon>
        <taxon>Siboglinidae</taxon>
        <taxon>Ridgeia</taxon>
    </lineage>
</organism>
<evidence type="ECO:0000313" key="3">
    <source>
        <dbReference type="Proteomes" id="UP001209878"/>
    </source>
</evidence>
<dbReference type="GO" id="GO:0005524">
    <property type="term" value="F:ATP binding"/>
    <property type="evidence" value="ECO:0007669"/>
    <property type="project" value="InterPro"/>
</dbReference>
<sequence>MTLGSTMKKADRREEWRDRELVARSSVALQRSTRLRDRPIVLCAPTGSGKTVIFELAIIRLLFQQAGPPTTSCKIVYMAPMKALCAERYEDWTSRFTPVGLKCMELTGDTEMDDYFDLQDVHIILTTPEKWDSMTRRWRDNRSLVQSVKLFLIDECRISGHTATPAVSFQQLQPCDFHKYATFDQSLYAIAKQIQWKWPEMYGKDKFVVMFCTNHRDGCSEDRGDWLKHWYKRRSQQQALLTPCIQHMLLAPDVPTM</sequence>
<dbReference type="PANTHER" id="PTHR47835:SF3">
    <property type="entry name" value="HELICASE FOR MEIOSIS 1"/>
    <property type="match status" value="1"/>
</dbReference>
<dbReference type="InterPro" id="IPR052247">
    <property type="entry name" value="Meiotic_Crossover_Helicase"/>
</dbReference>
<dbReference type="Proteomes" id="UP001209878">
    <property type="component" value="Unassembled WGS sequence"/>
</dbReference>
<dbReference type="InterPro" id="IPR011545">
    <property type="entry name" value="DEAD/DEAH_box_helicase_dom"/>
</dbReference>
<dbReference type="AlphaFoldDB" id="A0AAD9NWB4"/>
<gene>
    <name evidence="2" type="ORF">NP493_332g03018</name>
</gene>
<dbReference type="PANTHER" id="PTHR47835">
    <property type="entry name" value="HFM1, ATP DEPENDENT DNA HELICASE HOMOLOG"/>
    <property type="match status" value="1"/>
</dbReference>
<dbReference type="PROSITE" id="PS51192">
    <property type="entry name" value="HELICASE_ATP_BIND_1"/>
    <property type="match status" value="1"/>
</dbReference>
<feature type="domain" description="Helicase ATP-binding" evidence="1">
    <location>
        <begin position="31"/>
        <end position="183"/>
    </location>
</feature>
<dbReference type="InterPro" id="IPR027417">
    <property type="entry name" value="P-loop_NTPase"/>
</dbReference>
<evidence type="ECO:0000259" key="1">
    <source>
        <dbReference type="PROSITE" id="PS51192"/>
    </source>
</evidence>
<dbReference type="GO" id="GO:0043138">
    <property type="term" value="F:3'-5' DNA helicase activity"/>
    <property type="evidence" value="ECO:0007669"/>
    <property type="project" value="UniProtKB-EC"/>
</dbReference>
<proteinExistence type="predicted"/>
<comment type="caution">
    <text evidence="2">The sequence shown here is derived from an EMBL/GenBank/DDBJ whole genome shotgun (WGS) entry which is preliminary data.</text>
</comment>
<dbReference type="SMART" id="SM00487">
    <property type="entry name" value="DEXDc"/>
    <property type="match status" value="1"/>
</dbReference>
<name>A0AAD9NWB4_RIDPI</name>
<dbReference type="EMBL" id="JAODUO010000331">
    <property type="protein sequence ID" value="KAK2182934.1"/>
    <property type="molecule type" value="Genomic_DNA"/>
</dbReference>
<accession>A0AAD9NWB4</accession>
<dbReference type="Gene3D" id="3.40.50.300">
    <property type="entry name" value="P-loop containing nucleotide triphosphate hydrolases"/>
    <property type="match status" value="1"/>
</dbReference>
<reference evidence="2" key="1">
    <citation type="journal article" date="2023" name="Mol. Biol. Evol.">
        <title>Third-Generation Sequencing Reveals the Adaptive Role of the Epigenome in Three Deep-Sea Polychaetes.</title>
        <authorList>
            <person name="Perez M."/>
            <person name="Aroh O."/>
            <person name="Sun Y."/>
            <person name="Lan Y."/>
            <person name="Juniper S.K."/>
            <person name="Young C.R."/>
            <person name="Angers B."/>
            <person name="Qian P.Y."/>
        </authorList>
    </citation>
    <scope>NUCLEOTIDE SEQUENCE</scope>
    <source>
        <strain evidence="2">R07B-5</strain>
    </source>
</reference>
<dbReference type="SUPFAM" id="SSF52540">
    <property type="entry name" value="P-loop containing nucleoside triphosphate hydrolases"/>
    <property type="match status" value="1"/>
</dbReference>